<keyword evidence="3" id="KW-1185">Reference proteome</keyword>
<feature type="region of interest" description="Disordered" evidence="1">
    <location>
        <begin position="1"/>
        <end position="44"/>
    </location>
</feature>
<protein>
    <submittedName>
        <fullName evidence="2">Uncharacterized protein</fullName>
    </submittedName>
</protein>
<comment type="caution">
    <text evidence="2">The sequence shown here is derived from an EMBL/GenBank/DDBJ whole genome shotgun (WGS) entry which is preliminary data.</text>
</comment>
<organism evidence="2 3">
    <name type="scientific">Suillus subaureus</name>
    <dbReference type="NCBI Taxonomy" id="48587"/>
    <lineage>
        <taxon>Eukaryota</taxon>
        <taxon>Fungi</taxon>
        <taxon>Dikarya</taxon>
        <taxon>Basidiomycota</taxon>
        <taxon>Agaricomycotina</taxon>
        <taxon>Agaricomycetes</taxon>
        <taxon>Agaricomycetidae</taxon>
        <taxon>Boletales</taxon>
        <taxon>Suillineae</taxon>
        <taxon>Suillaceae</taxon>
        <taxon>Suillus</taxon>
    </lineage>
</organism>
<evidence type="ECO:0000313" key="3">
    <source>
        <dbReference type="Proteomes" id="UP000807769"/>
    </source>
</evidence>
<dbReference type="OrthoDB" id="2688793at2759"/>
<dbReference type="Proteomes" id="UP000807769">
    <property type="component" value="Unassembled WGS sequence"/>
</dbReference>
<gene>
    <name evidence="2" type="ORF">BJ212DRAFT_1479421</name>
</gene>
<feature type="compositionally biased region" description="Pro residues" evidence="1">
    <location>
        <begin position="30"/>
        <end position="44"/>
    </location>
</feature>
<dbReference type="GeneID" id="64633890"/>
<name>A0A9P7JFH5_9AGAM</name>
<accession>A0A9P7JFH5</accession>
<dbReference type="EMBL" id="JABBWG010000010">
    <property type="protein sequence ID" value="KAG1819318.1"/>
    <property type="molecule type" value="Genomic_DNA"/>
</dbReference>
<evidence type="ECO:0000313" key="2">
    <source>
        <dbReference type="EMBL" id="KAG1819318.1"/>
    </source>
</evidence>
<proteinExistence type="predicted"/>
<sequence>MVVTGSGMEGQAPWMKGKKKEKETAASTVAPPPPPKLVAAAPPPSLLHSQPVDTAILFCIVAAGFNTILDSGTTTTLVQDHSYFWLYSMADAVTVCTANHSSLSTSGHGDCVAILTIGSN</sequence>
<dbReference type="RefSeq" id="XP_041194995.1">
    <property type="nucleotide sequence ID" value="XM_041339874.1"/>
</dbReference>
<evidence type="ECO:0000256" key="1">
    <source>
        <dbReference type="SAM" id="MobiDB-lite"/>
    </source>
</evidence>
<reference evidence="2" key="1">
    <citation type="journal article" date="2020" name="New Phytol.">
        <title>Comparative genomics reveals dynamic genome evolution in host specialist ectomycorrhizal fungi.</title>
        <authorList>
            <person name="Lofgren L.A."/>
            <person name="Nguyen N.H."/>
            <person name="Vilgalys R."/>
            <person name="Ruytinx J."/>
            <person name="Liao H.L."/>
            <person name="Branco S."/>
            <person name="Kuo A."/>
            <person name="LaButti K."/>
            <person name="Lipzen A."/>
            <person name="Andreopoulos W."/>
            <person name="Pangilinan J."/>
            <person name="Riley R."/>
            <person name="Hundley H."/>
            <person name="Na H."/>
            <person name="Barry K."/>
            <person name="Grigoriev I.V."/>
            <person name="Stajich J.E."/>
            <person name="Kennedy P.G."/>
        </authorList>
    </citation>
    <scope>NUCLEOTIDE SEQUENCE</scope>
    <source>
        <strain evidence="2">MN1</strain>
    </source>
</reference>
<dbReference type="AlphaFoldDB" id="A0A9P7JFH5"/>